<accession>A0A4D7YNR9</accession>
<organism evidence="1 2">
    <name type="scientific">Agrobacterium tumefaciens</name>
    <dbReference type="NCBI Taxonomy" id="358"/>
    <lineage>
        <taxon>Bacteria</taxon>
        <taxon>Pseudomonadati</taxon>
        <taxon>Pseudomonadota</taxon>
        <taxon>Alphaproteobacteria</taxon>
        <taxon>Hyphomicrobiales</taxon>
        <taxon>Rhizobiaceae</taxon>
        <taxon>Rhizobium/Agrobacterium group</taxon>
        <taxon>Agrobacterium</taxon>
        <taxon>Agrobacterium tumefaciens complex</taxon>
    </lineage>
</organism>
<dbReference type="Proteomes" id="UP000298649">
    <property type="component" value="Chromosome linear"/>
</dbReference>
<proteinExistence type="predicted"/>
<dbReference type="EMBL" id="CP039923">
    <property type="protein sequence ID" value="QCL97487.1"/>
    <property type="molecule type" value="Genomic_DNA"/>
</dbReference>
<dbReference type="AlphaFoldDB" id="A0A4D7YNR9"/>
<sequence>MADSDNSTTLPYVTRRKLLTGSAIAVGAWNSDAFAGHKITGTASADPVLTLWHQWRDAHGLTERLRRRQQGLERQLAETVGFPFAIIPLPDGDPVAAYSREAIDDVFRFTPEETAACAKAEAEFAAHQLRWDRADQEIGYSAAVQAEREAGDRAEDLLDAMAATSATTLAGVAAKLDAILREGNIFEDGSEFPWPQIRSVLDDLARMGTSPGLPCP</sequence>
<protein>
    <submittedName>
        <fullName evidence="1">Uncharacterized protein</fullName>
    </submittedName>
</protein>
<name>A0A4D7YNR9_AGRTU</name>
<evidence type="ECO:0000313" key="1">
    <source>
        <dbReference type="EMBL" id="QCL97487.1"/>
    </source>
</evidence>
<evidence type="ECO:0000313" key="2">
    <source>
        <dbReference type="Proteomes" id="UP000298649"/>
    </source>
</evidence>
<gene>
    <name evidence="1" type="ORF">CFBP7129_15795</name>
</gene>
<reference evidence="1 2" key="1">
    <citation type="submission" date="2019-04" db="EMBL/GenBank/DDBJ databases">
        <title>Complete genome sequence of Agrobacterium tumefaciens CFBP7129.</title>
        <authorList>
            <person name="Haryono M."/>
            <person name="Lin Y.-C."/>
            <person name="Lai E.-M."/>
            <person name="Kuo C.-H."/>
        </authorList>
    </citation>
    <scope>NUCLEOTIDE SEQUENCE [LARGE SCALE GENOMIC DNA]</scope>
    <source>
        <strain evidence="1 2">CFBP7129</strain>
    </source>
</reference>